<dbReference type="Proteomes" id="UP000070578">
    <property type="component" value="Unassembled WGS sequence"/>
</dbReference>
<evidence type="ECO:0000256" key="2">
    <source>
        <dbReference type="SAM" id="Phobius"/>
    </source>
</evidence>
<keyword evidence="2" id="KW-0812">Transmembrane</keyword>
<protein>
    <recommendedName>
        <fullName evidence="3">Type II secretion system protein GspB C-terminal domain-containing protein</fullName>
    </recommendedName>
</protein>
<reference evidence="4 5" key="2">
    <citation type="submission" date="2016-03" db="EMBL/GenBank/DDBJ databases">
        <title>New uncultured bacterium of the family Gallionellaceae from acid mine drainage: description and reconstruction of genome based on metagenomic analysis of microbial community.</title>
        <authorList>
            <person name="Kadnikov V."/>
            <person name="Ivasenko D."/>
            <person name="Beletsky A."/>
            <person name="Mardanov A."/>
            <person name="Danilova E."/>
            <person name="Pimenov N."/>
            <person name="Karnachuk O."/>
            <person name="Ravin N."/>
        </authorList>
    </citation>
    <scope>NUCLEOTIDE SEQUENCE [LARGE SCALE GENOMIC DNA]</scope>
    <source>
        <strain evidence="4">ShG14-8</strain>
    </source>
</reference>
<keyword evidence="2" id="KW-0472">Membrane</keyword>
<dbReference type="EMBL" id="LSLI01000010">
    <property type="protein sequence ID" value="KXS33174.1"/>
    <property type="molecule type" value="Genomic_DNA"/>
</dbReference>
<organism evidence="4 5">
    <name type="scientific">Candidatus Gallionella acididurans</name>
    <dbReference type="NCBI Taxonomy" id="1796491"/>
    <lineage>
        <taxon>Bacteria</taxon>
        <taxon>Pseudomonadati</taxon>
        <taxon>Pseudomonadota</taxon>
        <taxon>Betaproteobacteria</taxon>
        <taxon>Nitrosomonadales</taxon>
        <taxon>Gallionellaceae</taxon>
        <taxon>Gallionella</taxon>
    </lineage>
</organism>
<name>A0A139BW05_9PROT</name>
<evidence type="ECO:0000313" key="5">
    <source>
        <dbReference type="Proteomes" id="UP000070578"/>
    </source>
</evidence>
<gene>
    <name evidence="4" type="ORF">AWT59_0731</name>
</gene>
<accession>A0A139BW05</accession>
<feature type="region of interest" description="Disordered" evidence="1">
    <location>
        <begin position="134"/>
        <end position="154"/>
    </location>
</feature>
<comment type="caution">
    <text evidence="4">The sequence shown here is derived from an EMBL/GenBank/DDBJ whole genome shotgun (WGS) entry which is preliminary data.</text>
</comment>
<feature type="domain" description="Type II secretion system protein GspB C-terminal" evidence="3">
    <location>
        <begin position="182"/>
        <end position="238"/>
    </location>
</feature>
<dbReference type="Pfam" id="PF16537">
    <property type="entry name" value="T2SSB"/>
    <property type="match status" value="1"/>
</dbReference>
<proteinExistence type="predicted"/>
<dbReference type="GO" id="GO:0015627">
    <property type="term" value="C:type II protein secretion system complex"/>
    <property type="evidence" value="ECO:0007669"/>
    <property type="project" value="InterPro"/>
</dbReference>
<dbReference type="AlphaFoldDB" id="A0A139BW05"/>
<evidence type="ECO:0000256" key="1">
    <source>
        <dbReference type="SAM" id="MobiDB-lite"/>
    </source>
</evidence>
<keyword evidence="2" id="KW-1133">Transmembrane helix</keyword>
<reference evidence="4 5" key="1">
    <citation type="submission" date="2016-02" db="EMBL/GenBank/DDBJ databases">
        <authorList>
            <person name="Wen L."/>
            <person name="He K."/>
            <person name="Yang H."/>
        </authorList>
    </citation>
    <scope>NUCLEOTIDE SEQUENCE [LARGE SCALE GENOMIC DNA]</scope>
    <source>
        <strain evidence="4">ShG14-8</strain>
    </source>
</reference>
<evidence type="ECO:0000313" key="4">
    <source>
        <dbReference type="EMBL" id="KXS33174.1"/>
    </source>
</evidence>
<sequence>MSYILDALKKSDQQRQRGATPTLQAAQLTVAAPKRPKFISYGLLAAILLVTGVMIGWLRPWHAEQAPPASALPGTEAVTAKPPVPVSQQAPAIMTTPGPLAAPPEMPGRTAQEIPAPNLSRAGQAVPGAVAVKPDSPATAGSGTPDTGIPGSGGAALPVAGAAQEQKAISMDELPAQIQREIPAMTVQLHAYSNLPDERIVYINSNKLREGQSLMPGLRLEQITPDGMIFSYKGYRFRHGIR</sequence>
<feature type="transmembrane region" description="Helical" evidence="2">
    <location>
        <begin position="38"/>
        <end position="58"/>
    </location>
</feature>
<evidence type="ECO:0000259" key="3">
    <source>
        <dbReference type="Pfam" id="PF16537"/>
    </source>
</evidence>
<dbReference type="InterPro" id="IPR032389">
    <property type="entry name" value="GspB_C"/>
</dbReference>